<evidence type="ECO:0000256" key="3">
    <source>
        <dbReference type="ARBA" id="ARBA00022827"/>
    </source>
</evidence>
<dbReference type="STRING" id="1157962.A0A250X8A9"/>
<proteinExistence type="predicted"/>
<gene>
    <name evidence="11" type="ORF">CEUSTIGMA_g6754.t1</name>
</gene>
<evidence type="ECO:0000256" key="1">
    <source>
        <dbReference type="ARBA" id="ARBA00001974"/>
    </source>
</evidence>
<keyword evidence="5" id="KW-1015">Disulfide bond</keyword>
<name>A0A250X8A9_9CHLO</name>
<evidence type="ECO:0000256" key="4">
    <source>
        <dbReference type="ARBA" id="ARBA00023002"/>
    </source>
</evidence>
<dbReference type="InterPro" id="IPR017905">
    <property type="entry name" value="ERV/ALR_sulphydryl_oxidase"/>
</dbReference>
<accession>A0A250X8A9</accession>
<evidence type="ECO:0000256" key="5">
    <source>
        <dbReference type="ARBA" id="ARBA00023157"/>
    </source>
</evidence>
<organism evidence="11 12">
    <name type="scientific">Chlamydomonas eustigma</name>
    <dbReference type="NCBI Taxonomy" id="1157962"/>
    <lineage>
        <taxon>Eukaryota</taxon>
        <taxon>Viridiplantae</taxon>
        <taxon>Chlorophyta</taxon>
        <taxon>core chlorophytes</taxon>
        <taxon>Chlorophyceae</taxon>
        <taxon>CS clade</taxon>
        <taxon>Chlamydomonadales</taxon>
        <taxon>Chlamydomonadaceae</taxon>
        <taxon>Chlamydomonas</taxon>
    </lineage>
</organism>
<evidence type="ECO:0000313" key="12">
    <source>
        <dbReference type="Proteomes" id="UP000232323"/>
    </source>
</evidence>
<dbReference type="InterPro" id="IPR036774">
    <property type="entry name" value="ERV/ALR_sulphydryl_oxid_sf"/>
</dbReference>
<dbReference type="PROSITE" id="PS51324">
    <property type="entry name" value="ERV_ALR"/>
    <property type="match status" value="1"/>
</dbReference>
<dbReference type="Pfam" id="PF04777">
    <property type="entry name" value="Evr1_Alr"/>
    <property type="match status" value="1"/>
</dbReference>
<keyword evidence="12" id="KW-1185">Reference proteome</keyword>
<evidence type="ECO:0000313" key="11">
    <source>
        <dbReference type="EMBL" id="GAX79313.1"/>
    </source>
</evidence>
<dbReference type="GO" id="GO:0050660">
    <property type="term" value="F:flavin adenine dinucleotide binding"/>
    <property type="evidence" value="ECO:0007669"/>
    <property type="project" value="TreeGrafter"/>
</dbReference>
<dbReference type="PANTHER" id="PTHR12645">
    <property type="entry name" value="ALR/ERV"/>
    <property type="match status" value="1"/>
</dbReference>
<dbReference type="Gene3D" id="1.20.120.310">
    <property type="entry name" value="ERV/ALR sulfhydryl oxidase domain"/>
    <property type="match status" value="1"/>
</dbReference>
<reference evidence="11 12" key="1">
    <citation type="submission" date="2017-08" db="EMBL/GenBank/DDBJ databases">
        <title>Acidophilic green algal genome provides insights into adaptation to an acidic environment.</title>
        <authorList>
            <person name="Hirooka S."/>
            <person name="Hirose Y."/>
            <person name="Kanesaki Y."/>
            <person name="Higuchi S."/>
            <person name="Fujiwara T."/>
            <person name="Onuma R."/>
            <person name="Era A."/>
            <person name="Ohbayashi R."/>
            <person name="Uzuka A."/>
            <person name="Nozaki H."/>
            <person name="Yoshikawa H."/>
            <person name="Miyagishima S.Y."/>
        </authorList>
    </citation>
    <scope>NUCLEOTIDE SEQUENCE [LARGE SCALE GENOMIC DNA]</scope>
    <source>
        <strain evidence="11 12">NIES-2499</strain>
    </source>
</reference>
<protein>
    <recommendedName>
        <fullName evidence="8">Sulfhydryl oxidase</fullName>
        <ecNumber evidence="8">1.8.3.2</ecNumber>
    </recommendedName>
</protein>
<dbReference type="OrthoDB" id="17199at2759"/>
<dbReference type="AlphaFoldDB" id="A0A250X8A9"/>
<dbReference type="Proteomes" id="UP000232323">
    <property type="component" value="Unassembled WGS sequence"/>
</dbReference>
<evidence type="ECO:0000259" key="10">
    <source>
        <dbReference type="PROSITE" id="PS51324"/>
    </source>
</evidence>
<evidence type="ECO:0000256" key="2">
    <source>
        <dbReference type="ARBA" id="ARBA00022630"/>
    </source>
</evidence>
<dbReference type="PANTHER" id="PTHR12645:SF0">
    <property type="entry name" value="FAD-LINKED SULFHYDRYL OXIDASE ALR"/>
    <property type="match status" value="1"/>
</dbReference>
<dbReference type="InterPro" id="IPR039799">
    <property type="entry name" value="ALR/ERV"/>
</dbReference>
<keyword evidence="3 8" id="KW-0274">FAD</keyword>
<evidence type="ECO:0000256" key="6">
    <source>
        <dbReference type="ARBA" id="ARBA00052964"/>
    </source>
</evidence>
<dbReference type="GO" id="GO:0016971">
    <property type="term" value="F:flavin-dependent sulfhydryl oxidase activity"/>
    <property type="evidence" value="ECO:0007669"/>
    <property type="project" value="InterPro"/>
</dbReference>
<dbReference type="FunFam" id="1.20.120.310:FF:000002">
    <property type="entry name" value="Sulfhydryl oxidase"/>
    <property type="match status" value="1"/>
</dbReference>
<comment type="caution">
    <text evidence="11">The sequence shown here is derived from an EMBL/GenBank/DDBJ whole genome shotgun (WGS) entry which is preliminary data.</text>
</comment>
<feature type="domain" description="ERV/ALR sulfhydryl oxidase" evidence="10">
    <location>
        <begin position="213"/>
        <end position="314"/>
    </location>
</feature>
<comment type="catalytic activity">
    <reaction evidence="6">
        <text>2 R'C(R)SH + O2 = R'C(R)S-S(R)CR' + H2O2</text>
        <dbReference type="Rhea" id="RHEA:17357"/>
        <dbReference type="ChEBI" id="CHEBI:15379"/>
        <dbReference type="ChEBI" id="CHEBI:16240"/>
        <dbReference type="ChEBI" id="CHEBI:16520"/>
        <dbReference type="ChEBI" id="CHEBI:17412"/>
        <dbReference type="EC" id="1.8.3.2"/>
    </reaction>
    <physiologicalReaction direction="left-to-right" evidence="6">
        <dbReference type="Rhea" id="RHEA:17358"/>
    </physiologicalReaction>
</comment>
<sequence length="349" mass="38571">MQGHDIIRAQENNVKVLFEVVRNIANVLHFRDAGDENASPENGPNTLAEITTHQIFLRVSPDGGTRDHRQQQGDNNCCILSKAGPLTLRHIPSFVMSHPLQLSQGPQFSNAGIQSELCFWKLTGIARPSSFCTALEPIPTIIQGQAEQIWGNFVAGWQERLIDLSRMTTARPIGRSLPFASVSAPLPESLSLAHAKYNEMAVTALGEDMIELSAQNRRAELGRATWTLLHTLAAQLPDHPTRQQQSDTRQLIDVLTRIYPCGECATHFKDIVRRNPPTVHSGPEFRTWLCHVHNIVNRSLGKPSFNCNLLVARWAPLNCSESEETGSSGSVNGCAMSSGKSASRKWEDN</sequence>
<dbReference type="EMBL" id="BEGY01000041">
    <property type="protein sequence ID" value="GAX79313.1"/>
    <property type="molecule type" value="Genomic_DNA"/>
</dbReference>
<evidence type="ECO:0000256" key="9">
    <source>
        <dbReference type="SAM" id="MobiDB-lite"/>
    </source>
</evidence>
<keyword evidence="4 8" id="KW-0560">Oxidoreductase</keyword>
<comment type="function">
    <text evidence="7">FAD-dependent sulfhydryl oxidase that catalyzes disulfide bond formation. Oxidizes thioredoxin in vitro. Required for the import and folding of small cysteine-containing proteins in the mitochondrial intermembrane space, and can act independently of the oxidoreductase MIA40. Can oxidize the cytochrome c oxidase assembly protein COX19, a typical substrate of MIA40.</text>
</comment>
<keyword evidence="2 8" id="KW-0285">Flavoprotein</keyword>
<evidence type="ECO:0000256" key="8">
    <source>
        <dbReference type="RuleBase" id="RU371123"/>
    </source>
</evidence>
<dbReference type="EC" id="1.8.3.2" evidence="8"/>
<comment type="cofactor">
    <cofactor evidence="1 8">
        <name>FAD</name>
        <dbReference type="ChEBI" id="CHEBI:57692"/>
    </cofactor>
</comment>
<feature type="region of interest" description="Disordered" evidence="9">
    <location>
        <begin position="323"/>
        <end position="349"/>
    </location>
</feature>
<dbReference type="GO" id="GO:0005739">
    <property type="term" value="C:mitochondrion"/>
    <property type="evidence" value="ECO:0007669"/>
    <property type="project" value="TreeGrafter"/>
</dbReference>
<dbReference type="SUPFAM" id="SSF69000">
    <property type="entry name" value="FAD-dependent thiol oxidase"/>
    <property type="match status" value="1"/>
</dbReference>
<evidence type="ECO:0000256" key="7">
    <source>
        <dbReference type="ARBA" id="ARBA00054445"/>
    </source>
</evidence>